<dbReference type="GO" id="GO:0004563">
    <property type="term" value="F:beta-N-acetylhexosaminidase activity"/>
    <property type="evidence" value="ECO:0007669"/>
    <property type="project" value="UniProtKB-EC"/>
</dbReference>
<dbReference type="STRING" id="1679444.PYTT_2248"/>
<name>A0A1H6M945_9BACT</name>
<dbReference type="SUPFAM" id="SSF55545">
    <property type="entry name" value="beta-N-acetylhexosaminidase-like domain"/>
    <property type="match status" value="1"/>
</dbReference>
<feature type="domain" description="Glycoside hydrolase family 20 catalytic" evidence="8">
    <location>
        <begin position="167"/>
        <end position="518"/>
    </location>
</feature>
<dbReference type="PRINTS" id="PR00738">
    <property type="entry name" value="GLHYDRLASE20"/>
</dbReference>
<evidence type="ECO:0000313" key="10">
    <source>
        <dbReference type="EMBL" id="SEH97845.1"/>
    </source>
</evidence>
<dbReference type="PANTHER" id="PTHR22600:SF57">
    <property type="entry name" value="BETA-N-ACETYLHEXOSAMINIDASE"/>
    <property type="match status" value="1"/>
</dbReference>
<dbReference type="EMBL" id="LT629973">
    <property type="protein sequence ID" value="SEH97845.1"/>
    <property type="molecule type" value="Genomic_DNA"/>
</dbReference>
<organism evidence="10 11">
    <name type="scientific">Akkermansia glycaniphila</name>
    <dbReference type="NCBI Taxonomy" id="1679444"/>
    <lineage>
        <taxon>Bacteria</taxon>
        <taxon>Pseudomonadati</taxon>
        <taxon>Verrucomicrobiota</taxon>
        <taxon>Verrucomicrobiia</taxon>
        <taxon>Verrucomicrobiales</taxon>
        <taxon>Akkermansiaceae</taxon>
        <taxon>Akkermansia</taxon>
    </lineage>
</organism>
<dbReference type="EC" id="3.2.1.52" evidence="3"/>
<dbReference type="Proteomes" id="UP000176204">
    <property type="component" value="Chromosome I"/>
</dbReference>
<dbReference type="Pfam" id="PF02838">
    <property type="entry name" value="Glyco_hydro_20b"/>
    <property type="match status" value="1"/>
</dbReference>
<feature type="domain" description="Beta-hexosaminidase bacterial type N-terminal" evidence="9">
    <location>
        <begin position="55"/>
        <end position="162"/>
    </location>
</feature>
<dbReference type="RefSeq" id="WP_083076912.1">
    <property type="nucleotide sequence ID" value="NZ_LIGX01000034.1"/>
</dbReference>
<dbReference type="GO" id="GO:0016020">
    <property type="term" value="C:membrane"/>
    <property type="evidence" value="ECO:0007669"/>
    <property type="project" value="TreeGrafter"/>
</dbReference>
<comment type="catalytic activity">
    <reaction evidence="1">
        <text>Hydrolysis of terminal non-reducing N-acetyl-D-hexosamine residues in N-acetyl-beta-D-hexosaminides.</text>
        <dbReference type="EC" id="3.2.1.52"/>
    </reaction>
</comment>
<dbReference type="InterPro" id="IPR025705">
    <property type="entry name" value="Beta_hexosaminidase_sua/sub"/>
</dbReference>
<dbReference type="Gene3D" id="3.30.379.10">
    <property type="entry name" value="Chitobiase/beta-hexosaminidase domain 2-like"/>
    <property type="match status" value="1"/>
</dbReference>
<dbReference type="GO" id="GO:0005975">
    <property type="term" value="P:carbohydrate metabolic process"/>
    <property type="evidence" value="ECO:0007669"/>
    <property type="project" value="InterPro"/>
</dbReference>
<evidence type="ECO:0000256" key="3">
    <source>
        <dbReference type="ARBA" id="ARBA00012663"/>
    </source>
</evidence>
<dbReference type="InterPro" id="IPR029018">
    <property type="entry name" value="Hex-like_dom2"/>
</dbReference>
<sequence>MSKSSFLRLSPWGVLLAAVSSGSLLADVPVIPRPVQEKAPDGSPLTGYFRLAGQKDQAFVVQPGTVVAADASLANEKSILQGILKKLPAAKGKASSGGITLSIDGKLPKEEYVMKVSPKGIEIAGGSAAGVFYGIQSLNQMLIVGQAKDTGTAIPAMTLEDAPTCVWRGVMVDSARHFKDKEWMKKFIDLMALHKMNRLHWHLVDSEGWRLEIKKYPKLLEVAKGTPSTYPSEDPTDPSRPAKCMYGNFHGADYYSQEDIKEIVAYAKARHVEIMPEIEFPGHAMVALTAYPEFGTTGKAPSVKSNISVDLFSPSEKGLSFLKDVLDETMALFPFEVIHFGGDEAPKGQWKNSPEVQAQMKALGLKNEDEMQAWMFNELAKHIAKQGRRPMGWEEIMHGSNMDHLTKSAIIMPWLSRQNAIKSANGGHGIVHCSVGPFYLDSWQTDSPADNWSLYKGPFTLEMIYNYDLFPQGLTEEGRKNVYGAQGQLWSELMPKTEHVEYQAFPRVTAIAELTWTPKERKDYKDYYKRLVDHANVLDAYKVNYRFIDPLPAGEWSSGDLAGSEFTLDLPQLTDKSSGEVIAKFDYKKGGSRLEIKKVELLRDGKSISADEHDGFSGTHKQDHVYRLKIAKASPGKYALKVTHANAASGRDSQGEVTVYSGKGVELFNPRNFKGGDYPTMFWTSDDTKSETAELRIPMDGVVLAPGAYELSFELKQPKSPVTVSGIRVQGTSGKGSASDAFLSLSGDSTSGMVPFAVRPGDVQAGNSIVFDVKSAQPSSGDVRVRLVKELASAGAGKYEWSPEVLQGGPAVTYVKGASPRKDGVMNLSFDYTGGGNGLDIKSVQVLDKGRVIAESKQAGFAGGRPKQNRYTLSSPELKAGGAYQVRLVIAGAGGSDSRGALSID</sequence>
<dbReference type="InterPro" id="IPR017853">
    <property type="entry name" value="GH"/>
</dbReference>
<evidence type="ECO:0000256" key="6">
    <source>
        <dbReference type="PIRSR" id="PIRSR625705-1"/>
    </source>
</evidence>
<keyword evidence="4" id="KW-0378">Hydrolase</keyword>
<accession>A0A1H6M945</accession>
<dbReference type="InterPro" id="IPR015883">
    <property type="entry name" value="Glyco_hydro_20_cat"/>
</dbReference>
<dbReference type="Gene3D" id="3.20.20.80">
    <property type="entry name" value="Glycosidases"/>
    <property type="match status" value="1"/>
</dbReference>
<evidence type="ECO:0000256" key="2">
    <source>
        <dbReference type="ARBA" id="ARBA00006285"/>
    </source>
</evidence>
<dbReference type="PANTHER" id="PTHR22600">
    <property type="entry name" value="BETA-HEXOSAMINIDASE"/>
    <property type="match status" value="1"/>
</dbReference>
<dbReference type="Pfam" id="PF00728">
    <property type="entry name" value="Glyco_hydro_20"/>
    <property type="match status" value="1"/>
</dbReference>
<protein>
    <recommendedName>
        <fullName evidence="3">beta-N-acetylhexosaminidase</fullName>
        <ecNumber evidence="3">3.2.1.52</ecNumber>
    </recommendedName>
</protein>
<evidence type="ECO:0000313" key="11">
    <source>
        <dbReference type="Proteomes" id="UP000176204"/>
    </source>
</evidence>
<dbReference type="AlphaFoldDB" id="A0A1H6M945"/>
<evidence type="ECO:0000259" key="8">
    <source>
        <dbReference type="Pfam" id="PF00728"/>
    </source>
</evidence>
<evidence type="ECO:0000256" key="4">
    <source>
        <dbReference type="ARBA" id="ARBA00022801"/>
    </source>
</evidence>
<gene>
    <name evidence="10" type="ORF">PYTT_2248</name>
</gene>
<dbReference type="SUPFAM" id="SSF51445">
    <property type="entry name" value="(Trans)glycosidases"/>
    <property type="match status" value="1"/>
</dbReference>
<keyword evidence="5" id="KW-0326">Glycosidase</keyword>
<feature type="active site" description="Proton donor" evidence="6">
    <location>
        <position position="344"/>
    </location>
</feature>
<keyword evidence="11" id="KW-1185">Reference proteome</keyword>
<comment type="similarity">
    <text evidence="2">Belongs to the glycosyl hydrolase 20 family.</text>
</comment>
<evidence type="ECO:0000256" key="5">
    <source>
        <dbReference type="ARBA" id="ARBA00023295"/>
    </source>
</evidence>
<reference evidence="11" key="1">
    <citation type="submission" date="2016-09" db="EMBL/GenBank/DDBJ databases">
        <authorList>
            <person name="Koehorst J."/>
        </authorList>
    </citation>
    <scope>NUCLEOTIDE SEQUENCE [LARGE SCALE GENOMIC DNA]</scope>
</reference>
<dbReference type="KEGG" id="agl:PYTT_2248"/>
<dbReference type="OrthoDB" id="177545at2"/>
<feature type="chain" id="PRO_5009604579" description="beta-N-acetylhexosaminidase" evidence="7">
    <location>
        <begin position="27"/>
        <end position="905"/>
    </location>
</feature>
<evidence type="ECO:0000256" key="7">
    <source>
        <dbReference type="SAM" id="SignalP"/>
    </source>
</evidence>
<proteinExistence type="inferred from homology"/>
<dbReference type="InterPro" id="IPR015882">
    <property type="entry name" value="HEX_bac_N"/>
</dbReference>
<evidence type="ECO:0000256" key="1">
    <source>
        <dbReference type="ARBA" id="ARBA00001231"/>
    </source>
</evidence>
<dbReference type="GO" id="GO:0030203">
    <property type="term" value="P:glycosaminoglycan metabolic process"/>
    <property type="evidence" value="ECO:0007669"/>
    <property type="project" value="TreeGrafter"/>
</dbReference>
<evidence type="ECO:0000259" key="9">
    <source>
        <dbReference type="Pfam" id="PF02838"/>
    </source>
</evidence>
<feature type="signal peptide" evidence="7">
    <location>
        <begin position="1"/>
        <end position="26"/>
    </location>
</feature>
<dbReference type="CDD" id="cd06563">
    <property type="entry name" value="GH20_chitobiase-like"/>
    <property type="match status" value="1"/>
</dbReference>
<keyword evidence="7" id="KW-0732">Signal</keyword>